<evidence type="ECO:0000256" key="2">
    <source>
        <dbReference type="ARBA" id="ARBA00022490"/>
    </source>
</evidence>
<evidence type="ECO:0000313" key="9">
    <source>
        <dbReference type="Proteomes" id="UP000824469"/>
    </source>
</evidence>
<keyword evidence="1" id="KW-0004">4Fe-4S</keyword>
<dbReference type="Gene3D" id="3.40.50.300">
    <property type="entry name" value="P-loop containing nucleotide triphosphate hydrolases"/>
    <property type="match status" value="1"/>
</dbReference>
<keyword evidence="7" id="KW-0411">Iron-sulfur</keyword>
<dbReference type="Pfam" id="PF10609">
    <property type="entry name" value="ParA"/>
    <property type="match status" value="2"/>
</dbReference>
<dbReference type="GO" id="GO:0046872">
    <property type="term" value="F:metal ion binding"/>
    <property type="evidence" value="ECO:0007669"/>
    <property type="project" value="UniProtKB-KW"/>
</dbReference>
<keyword evidence="6" id="KW-0408">Iron</keyword>
<evidence type="ECO:0008006" key="10">
    <source>
        <dbReference type="Google" id="ProtNLM"/>
    </source>
</evidence>
<dbReference type="GO" id="GO:0140663">
    <property type="term" value="F:ATP-dependent FeS chaperone activity"/>
    <property type="evidence" value="ECO:0007669"/>
    <property type="project" value="InterPro"/>
</dbReference>
<dbReference type="InterPro" id="IPR028601">
    <property type="entry name" value="NUBP1/Nbp35"/>
</dbReference>
<evidence type="ECO:0000313" key="8">
    <source>
        <dbReference type="EMBL" id="KAH9316008.1"/>
    </source>
</evidence>
<keyword evidence="9" id="KW-1185">Reference proteome</keyword>
<dbReference type="CDD" id="cd02037">
    <property type="entry name" value="Mrp_NBP35"/>
    <property type="match status" value="1"/>
</dbReference>
<keyword evidence="5" id="KW-0067">ATP-binding</keyword>
<keyword evidence="3" id="KW-0479">Metal-binding</keyword>
<reference evidence="8 9" key="1">
    <citation type="journal article" date="2021" name="Nat. Plants">
        <title>The Taxus genome provides insights into paclitaxel biosynthesis.</title>
        <authorList>
            <person name="Xiong X."/>
            <person name="Gou J."/>
            <person name="Liao Q."/>
            <person name="Li Y."/>
            <person name="Zhou Q."/>
            <person name="Bi G."/>
            <person name="Li C."/>
            <person name="Du R."/>
            <person name="Wang X."/>
            <person name="Sun T."/>
            <person name="Guo L."/>
            <person name="Liang H."/>
            <person name="Lu P."/>
            <person name="Wu Y."/>
            <person name="Zhang Z."/>
            <person name="Ro D.K."/>
            <person name="Shang Y."/>
            <person name="Huang S."/>
            <person name="Yan J."/>
        </authorList>
    </citation>
    <scope>NUCLEOTIDE SEQUENCE [LARGE SCALE GENOMIC DNA]</scope>
    <source>
        <strain evidence="8">Ta-2019</strain>
    </source>
</reference>
<gene>
    <name evidence="8" type="ORF">KI387_024635</name>
</gene>
<dbReference type="InterPro" id="IPR019591">
    <property type="entry name" value="Mrp/NBP35_ATP-bd"/>
</dbReference>
<name>A0AA38L8X3_TAXCH</name>
<keyword evidence="2" id="KW-0963">Cytoplasm</keyword>
<proteinExistence type="inferred from homology"/>
<dbReference type="PANTHER" id="PTHR23264:SF19">
    <property type="entry name" value="CYTOSOLIC FE-S CLUSTER ASSEMBLY FACTOR NUBP2"/>
    <property type="match status" value="1"/>
</dbReference>
<dbReference type="HAMAP" id="MF_03038">
    <property type="entry name" value="NUBP1"/>
    <property type="match status" value="1"/>
</dbReference>
<organism evidence="8 9">
    <name type="scientific">Taxus chinensis</name>
    <name type="common">Chinese yew</name>
    <name type="synonym">Taxus wallichiana var. chinensis</name>
    <dbReference type="NCBI Taxonomy" id="29808"/>
    <lineage>
        <taxon>Eukaryota</taxon>
        <taxon>Viridiplantae</taxon>
        <taxon>Streptophyta</taxon>
        <taxon>Embryophyta</taxon>
        <taxon>Tracheophyta</taxon>
        <taxon>Spermatophyta</taxon>
        <taxon>Pinopsida</taxon>
        <taxon>Pinidae</taxon>
        <taxon>Conifers II</taxon>
        <taxon>Cupressales</taxon>
        <taxon>Taxaceae</taxon>
        <taxon>Taxus</taxon>
    </lineage>
</organism>
<dbReference type="InterPro" id="IPR027417">
    <property type="entry name" value="P-loop_NTPase"/>
</dbReference>
<evidence type="ECO:0000256" key="6">
    <source>
        <dbReference type="ARBA" id="ARBA00023004"/>
    </source>
</evidence>
<evidence type="ECO:0000256" key="5">
    <source>
        <dbReference type="ARBA" id="ARBA00022840"/>
    </source>
</evidence>
<dbReference type="Proteomes" id="UP000824469">
    <property type="component" value="Unassembled WGS sequence"/>
</dbReference>
<dbReference type="GO" id="GO:0051539">
    <property type="term" value="F:4 iron, 4 sulfur cluster binding"/>
    <property type="evidence" value="ECO:0007669"/>
    <property type="project" value="UniProtKB-KW"/>
</dbReference>
<sequence length="379" mass="40815">ANKNDVNSRGFTVHTNSQSMENGTAKYANGEPLPAGQIPDNANEHCPGTEAELAGKADACEGCPNQQICATAPKGPDPDLIAIAERMATVKHKILVLSGKGGVGKSTFAAQLSFALAEQENQVGLLDIDICGPSIPKMLGLEGQEIHQSNLGWSPVYVEDNLGVMSIGFMLPDPDEAVIWRGPRKNGLIKQFLKDVYWGELDYLIVDAPPGTSDEHISIAQYLKATNVDGALIVTTPQEISIIDVRKEINFCKKVGIPVLGVIENMSGIQQPISSFMFKKIADNGEEEDVTEETVKTIETLSPHLLSLFACTEVFHVSGGGAEKMAKDMHVPFLGKVPMDPELSKASEEGRSCFTDPKCKSSASALKRIIKKIETITEP</sequence>
<evidence type="ECO:0000256" key="3">
    <source>
        <dbReference type="ARBA" id="ARBA00022723"/>
    </source>
</evidence>
<accession>A0AA38L8X3</accession>
<comment type="caution">
    <text evidence="8">The sequence shown here is derived from an EMBL/GenBank/DDBJ whole genome shotgun (WGS) entry which is preliminary data.</text>
</comment>
<dbReference type="SUPFAM" id="SSF52540">
    <property type="entry name" value="P-loop containing nucleoside triphosphate hydrolases"/>
    <property type="match status" value="1"/>
</dbReference>
<evidence type="ECO:0000256" key="7">
    <source>
        <dbReference type="ARBA" id="ARBA00023014"/>
    </source>
</evidence>
<dbReference type="GO" id="GO:0005524">
    <property type="term" value="F:ATP binding"/>
    <property type="evidence" value="ECO:0007669"/>
    <property type="project" value="UniProtKB-KW"/>
</dbReference>
<evidence type="ECO:0000256" key="1">
    <source>
        <dbReference type="ARBA" id="ARBA00022485"/>
    </source>
</evidence>
<feature type="non-terminal residue" evidence="8">
    <location>
        <position position="379"/>
    </location>
</feature>
<dbReference type="InterPro" id="IPR000808">
    <property type="entry name" value="Mrp-like_CS"/>
</dbReference>
<dbReference type="EMBL" id="JAHRHJ020000005">
    <property type="protein sequence ID" value="KAH9316008.1"/>
    <property type="molecule type" value="Genomic_DNA"/>
</dbReference>
<dbReference type="AlphaFoldDB" id="A0AA38L8X3"/>
<dbReference type="OMA" id="EMDCQVG"/>
<dbReference type="GO" id="GO:0016226">
    <property type="term" value="P:iron-sulfur cluster assembly"/>
    <property type="evidence" value="ECO:0007669"/>
    <property type="project" value="InterPro"/>
</dbReference>
<evidence type="ECO:0000256" key="4">
    <source>
        <dbReference type="ARBA" id="ARBA00022741"/>
    </source>
</evidence>
<protein>
    <recommendedName>
        <fullName evidence="10">Cytosolic Fe-S cluster assembly factor NBP35</fullName>
    </recommendedName>
</protein>
<dbReference type="HAMAP" id="MF_02040">
    <property type="entry name" value="Mrp_NBP35"/>
    <property type="match status" value="1"/>
</dbReference>
<keyword evidence="4" id="KW-0547">Nucleotide-binding</keyword>
<dbReference type="PANTHER" id="PTHR23264">
    <property type="entry name" value="NUCLEOTIDE-BINDING PROTEIN NBP35 YEAST -RELATED"/>
    <property type="match status" value="1"/>
</dbReference>
<dbReference type="InterPro" id="IPR033756">
    <property type="entry name" value="YlxH/NBP35"/>
</dbReference>
<dbReference type="PROSITE" id="PS01215">
    <property type="entry name" value="MRP"/>
    <property type="match status" value="1"/>
</dbReference>
<dbReference type="GO" id="GO:0005829">
    <property type="term" value="C:cytosol"/>
    <property type="evidence" value="ECO:0007669"/>
    <property type="project" value="TreeGrafter"/>
</dbReference>